<dbReference type="Proteomes" id="UP001054945">
    <property type="component" value="Unassembled WGS sequence"/>
</dbReference>
<evidence type="ECO:0000313" key="1">
    <source>
        <dbReference type="EMBL" id="GIY57773.1"/>
    </source>
</evidence>
<name>A0AAV4UJ20_CAEEX</name>
<organism evidence="1 2">
    <name type="scientific">Caerostris extrusa</name>
    <name type="common">Bark spider</name>
    <name type="synonym">Caerostris bankana</name>
    <dbReference type="NCBI Taxonomy" id="172846"/>
    <lineage>
        <taxon>Eukaryota</taxon>
        <taxon>Metazoa</taxon>
        <taxon>Ecdysozoa</taxon>
        <taxon>Arthropoda</taxon>
        <taxon>Chelicerata</taxon>
        <taxon>Arachnida</taxon>
        <taxon>Araneae</taxon>
        <taxon>Araneomorphae</taxon>
        <taxon>Entelegynae</taxon>
        <taxon>Araneoidea</taxon>
        <taxon>Araneidae</taxon>
        <taxon>Caerostris</taxon>
    </lineage>
</organism>
<evidence type="ECO:0000313" key="2">
    <source>
        <dbReference type="Proteomes" id="UP001054945"/>
    </source>
</evidence>
<comment type="caution">
    <text evidence="1">The sequence shown here is derived from an EMBL/GenBank/DDBJ whole genome shotgun (WGS) entry which is preliminary data.</text>
</comment>
<dbReference type="AlphaFoldDB" id="A0AAV4UJ20"/>
<keyword evidence="2" id="KW-1185">Reference proteome</keyword>
<accession>A0AAV4UJ20</accession>
<protein>
    <submittedName>
        <fullName evidence="1">Uncharacterized protein</fullName>
    </submittedName>
</protein>
<gene>
    <name evidence="1" type="ORF">CEXT_736291</name>
</gene>
<reference evidence="1 2" key="1">
    <citation type="submission" date="2021-06" db="EMBL/GenBank/DDBJ databases">
        <title>Caerostris extrusa draft genome.</title>
        <authorList>
            <person name="Kono N."/>
            <person name="Arakawa K."/>
        </authorList>
    </citation>
    <scope>NUCLEOTIDE SEQUENCE [LARGE SCALE GENOMIC DNA]</scope>
</reference>
<proteinExistence type="predicted"/>
<sequence length="93" mass="10539">MLIDVGLVRQKCLNLQYYAEQRKLKLIHEILLAKLNPSEDSEVAQVLERYKAQECLQKTGDCLLILEIHHQEFGSLLAIAKLLSLPVPVICIA</sequence>
<dbReference type="EMBL" id="BPLR01012961">
    <property type="protein sequence ID" value="GIY57773.1"/>
    <property type="molecule type" value="Genomic_DNA"/>
</dbReference>